<evidence type="ECO:0000256" key="1">
    <source>
        <dbReference type="ARBA" id="ARBA00022737"/>
    </source>
</evidence>
<sequence>MDLGKKLKLIISFLLFSIVAYAQNADVSALIKEGNELGNTQNYAGALEKYKQALAIAPDSAQTNYWMASGLSSLKRGAESIPYLNKVIKTNSKYTGAAYELLGVMYDDSHQYQQSIDAFKAGIKIQPDRPDLNYGLGLVYFRTKQYAEAEQAAIATIKINPTGAGGQRLYALVCFHQNKRAPALLALCNFLLLEPDGPRSAEAYTNMQSILKGGALKIEGKTDAENIALNKSLSAAAATTDNRRYASPADLLAAQLKAVFRAVGQLSEKQGRNDFFTIYYAFFFYRLAQTEHMPAFARLMDLSANKAADSQWLQLNEDKRKALEDWVVAEGRRF</sequence>
<dbReference type="PANTHER" id="PTHR44943">
    <property type="entry name" value="CELLULOSE SYNTHASE OPERON PROTEIN C"/>
    <property type="match status" value="1"/>
</dbReference>
<evidence type="ECO:0000313" key="5">
    <source>
        <dbReference type="EMBL" id="MBB6130022.1"/>
    </source>
</evidence>
<dbReference type="PANTHER" id="PTHR44943:SF8">
    <property type="entry name" value="TPR REPEAT-CONTAINING PROTEIN MJ0263"/>
    <property type="match status" value="1"/>
</dbReference>
<dbReference type="SMART" id="SM00028">
    <property type="entry name" value="TPR"/>
    <property type="match status" value="4"/>
</dbReference>
<dbReference type="PROSITE" id="PS50005">
    <property type="entry name" value="TPR"/>
    <property type="match status" value="3"/>
</dbReference>
<feature type="signal peptide" evidence="4">
    <location>
        <begin position="1"/>
        <end position="22"/>
    </location>
</feature>
<evidence type="ECO:0008006" key="7">
    <source>
        <dbReference type="Google" id="ProtNLM"/>
    </source>
</evidence>
<dbReference type="RefSeq" id="WP_183588956.1">
    <property type="nucleotide sequence ID" value="NZ_JACHCA010000012.1"/>
</dbReference>
<keyword evidence="1" id="KW-0677">Repeat</keyword>
<dbReference type="InterPro" id="IPR011990">
    <property type="entry name" value="TPR-like_helical_dom_sf"/>
</dbReference>
<dbReference type="EMBL" id="JACHCA010000012">
    <property type="protein sequence ID" value="MBB6130022.1"/>
    <property type="molecule type" value="Genomic_DNA"/>
</dbReference>
<feature type="repeat" description="TPR" evidence="3">
    <location>
        <begin position="96"/>
        <end position="129"/>
    </location>
</feature>
<evidence type="ECO:0000313" key="6">
    <source>
        <dbReference type="Proteomes" id="UP000548326"/>
    </source>
</evidence>
<dbReference type="InterPro" id="IPR019734">
    <property type="entry name" value="TPR_rpt"/>
</dbReference>
<dbReference type="Proteomes" id="UP000548326">
    <property type="component" value="Unassembled WGS sequence"/>
</dbReference>
<dbReference type="SUPFAM" id="SSF48452">
    <property type="entry name" value="TPR-like"/>
    <property type="match status" value="1"/>
</dbReference>
<reference evidence="5 6" key="1">
    <citation type="submission" date="2020-08" db="EMBL/GenBank/DDBJ databases">
        <title>Genomic Encyclopedia of Type Strains, Phase IV (KMG-V): Genome sequencing to study the core and pangenomes of soil and plant-associated prokaryotes.</title>
        <authorList>
            <person name="Whitman W."/>
        </authorList>
    </citation>
    <scope>NUCLEOTIDE SEQUENCE [LARGE SCALE GENOMIC DNA]</scope>
    <source>
        <strain evidence="5 6">MP601</strain>
    </source>
</reference>
<dbReference type="AlphaFoldDB" id="A0A841JIB4"/>
<organism evidence="5 6">
    <name type="scientific">Mucilaginibacter lappiensis</name>
    <dbReference type="NCBI Taxonomy" id="354630"/>
    <lineage>
        <taxon>Bacteria</taxon>
        <taxon>Pseudomonadati</taxon>
        <taxon>Bacteroidota</taxon>
        <taxon>Sphingobacteriia</taxon>
        <taxon>Sphingobacteriales</taxon>
        <taxon>Sphingobacteriaceae</taxon>
        <taxon>Mucilaginibacter</taxon>
    </lineage>
</organism>
<feature type="chain" id="PRO_5032942178" description="Tetratricopeptide repeat-containing protein" evidence="4">
    <location>
        <begin position="23"/>
        <end position="334"/>
    </location>
</feature>
<feature type="repeat" description="TPR" evidence="3">
    <location>
        <begin position="27"/>
        <end position="60"/>
    </location>
</feature>
<proteinExistence type="predicted"/>
<gene>
    <name evidence="5" type="ORF">HDF22_004159</name>
</gene>
<feature type="repeat" description="TPR" evidence="3">
    <location>
        <begin position="130"/>
        <end position="163"/>
    </location>
</feature>
<accession>A0A841JIB4</accession>
<keyword evidence="2 3" id="KW-0802">TPR repeat</keyword>
<dbReference type="Pfam" id="PF13414">
    <property type="entry name" value="TPR_11"/>
    <property type="match status" value="1"/>
</dbReference>
<name>A0A841JIB4_9SPHI</name>
<evidence type="ECO:0000256" key="4">
    <source>
        <dbReference type="SAM" id="SignalP"/>
    </source>
</evidence>
<evidence type="ECO:0000256" key="2">
    <source>
        <dbReference type="ARBA" id="ARBA00022803"/>
    </source>
</evidence>
<keyword evidence="4" id="KW-0732">Signal</keyword>
<evidence type="ECO:0000256" key="3">
    <source>
        <dbReference type="PROSITE-ProRule" id="PRU00339"/>
    </source>
</evidence>
<comment type="caution">
    <text evidence="5">The sequence shown here is derived from an EMBL/GenBank/DDBJ whole genome shotgun (WGS) entry which is preliminary data.</text>
</comment>
<dbReference type="InterPro" id="IPR051685">
    <property type="entry name" value="Ycf3/AcsC/BcsC/TPR_MFPF"/>
</dbReference>
<protein>
    <recommendedName>
        <fullName evidence="7">Tetratricopeptide repeat-containing protein</fullName>
    </recommendedName>
</protein>
<dbReference type="Gene3D" id="1.25.40.10">
    <property type="entry name" value="Tetratricopeptide repeat domain"/>
    <property type="match status" value="2"/>
</dbReference>